<comment type="caution">
    <text evidence="2">The sequence shown here is derived from an EMBL/GenBank/DDBJ whole genome shotgun (WGS) entry which is preliminary data.</text>
</comment>
<dbReference type="Pfam" id="PF09084">
    <property type="entry name" value="NMT1"/>
    <property type="match status" value="1"/>
</dbReference>
<dbReference type="SUPFAM" id="SSF53850">
    <property type="entry name" value="Periplasmic binding protein-like II"/>
    <property type="match status" value="1"/>
</dbReference>
<name>I0LC24_9ACTN</name>
<accession>I0LC24</accession>
<protein>
    <submittedName>
        <fullName evidence="2">Extracellular branched amino acid binding transporter</fullName>
    </submittedName>
</protein>
<dbReference type="STRING" id="1150864.MILUP08_46268"/>
<dbReference type="InterPro" id="IPR015168">
    <property type="entry name" value="SsuA/THI5"/>
</dbReference>
<reference evidence="3" key="1">
    <citation type="journal article" date="2012" name="J. Bacteriol.">
        <title>Genome Sequence of Micromonospora lupini Lupac 08, Isolated from Root Nodules of Lupinus angustifolius.</title>
        <authorList>
            <person name="Alonso-Vega P."/>
            <person name="Normand P."/>
            <person name="Bacigalupe R."/>
            <person name="Pujic P."/>
            <person name="Lajus A."/>
            <person name="Vallenet D."/>
            <person name="Carro L."/>
            <person name="Coll P."/>
            <person name="Trujillo M.E."/>
        </authorList>
    </citation>
    <scope>NUCLEOTIDE SEQUENCE [LARGE SCALE GENOMIC DNA]</scope>
    <source>
        <strain evidence="3">Lupac 08</strain>
    </source>
</reference>
<evidence type="ECO:0000259" key="1">
    <source>
        <dbReference type="Pfam" id="PF09084"/>
    </source>
</evidence>
<dbReference type="PANTHER" id="PTHR31528:SF3">
    <property type="entry name" value="THIAMINE BIOSYNTHESIS PROTEIN HI_0357-RELATED"/>
    <property type="match status" value="1"/>
</dbReference>
<sequence length="375" mass="39071">MAVPGFDPSRRFRRDNPLRWPAAPVGKDMVLLMRRLTRTVATAALATALALVSACSSGSDKSDDAKGGKGGSLEKVTYLTSFGNFGRDSYAWVAKDKGFFKEAGFDVDIKAGQGTGGVIQTVVGGQADFGPIDLTGGLLQLGNGQAKDFTAVAAIQQRTMAGIATVEGKNINSPKDLEGKKLADTPGSVVRNLFPTYARLAGVDASKVTWVNGEAQALIGTLASGSVDGIGQFVVGQPTIEAVSKKKAVMLPYSNVMQDLYGNVLITSSKIAKEKPEMVKRFTAALLKGLEYSLANSKEAGEILKKNVDAANPVAAAAELDLMAAYVRSGNSGTAIGTLDSGRVAKSIAILQGAGALKQNITPEQIIDFSLAPKA</sequence>
<dbReference type="AlphaFoldDB" id="I0LC24"/>
<dbReference type="GO" id="GO:0009228">
    <property type="term" value="P:thiamine biosynthetic process"/>
    <property type="evidence" value="ECO:0007669"/>
    <property type="project" value="InterPro"/>
</dbReference>
<evidence type="ECO:0000313" key="3">
    <source>
        <dbReference type="Proteomes" id="UP000003448"/>
    </source>
</evidence>
<dbReference type="InterPro" id="IPR027939">
    <property type="entry name" value="NMT1/THI5"/>
</dbReference>
<keyword evidence="3" id="KW-1185">Reference proteome</keyword>
<dbReference type="Gene3D" id="3.40.190.10">
    <property type="entry name" value="Periplasmic binding protein-like II"/>
    <property type="match status" value="2"/>
</dbReference>
<dbReference type="eggNOG" id="COG0715">
    <property type="taxonomic scope" value="Bacteria"/>
</dbReference>
<evidence type="ECO:0000313" key="2">
    <source>
        <dbReference type="EMBL" id="CCH21371.1"/>
    </source>
</evidence>
<dbReference type="PANTHER" id="PTHR31528">
    <property type="entry name" value="4-AMINO-5-HYDROXYMETHYL-2-METHYLPYRIMIDINE PHOSPHATE SYNTHASE THI11-RELATED"/>
    <property type="match status" value="1"/>
</dbReference>
<dbReference type="EMBL" id="CAIE01000041">
    <property type="protein sequence ID" value="CCH21371.1"/>
    <property type="molecule type" value="Genomic_DNA"/>
</dbReference>
<gene>
    <name evidence="2" type="ORF">MILUP08_46268</name>
</gene>
<dbReference type="Proteomes" id="UP000003448">
    <property type="component" value="Unassembled WGS sequence"/>
</dbReference>
<organism evidence="2 3">
    <name type="scientific">Micromonospora lupini str. Lupac 08</name>
    <dbReference type="NCBI Taxonomy" id="1150864"/>
    <lineage>
        <taxon>Bacteria</taxon>
        <taxon>Bacillati</taxon>
        <taxon>Actinomycetota</taxon>
        <taxon>Actinomycetes</taxon>
        <taxon>Micromonosporales</taxon>
        <taxon>Micromonosporaceae</taxon>
        <taxon>Micromonospora</taxon>
    </lineage>
</organism>
<proteinExistence type="predicted"/>
<feature type="domain" description="SsuA/THI5-like" evidence="1">
    <location>
        <begin position="93"/>
        <end position="300"/>
    </location>
</feature>